<sequence length="46" mass="5387">MCGRIGEYTCDYVFSALPLEVHIVFSYNPRVVYCKKIIRMLLKEST</sequence>
<reference evidence="1 2" key="1">
    <citation type="submission" date="2015-02" db="EMBL/GenBank/DDBJ databases">
        <title>Genome Sequencing of Rickettsiales.</title>
        <authorList>
            <person name="Daugherty S.C."/>
            <person name="Su Q."/>
            <person name="Abolude K."/>
            <person name="Beier-Sexton M."/>
            <person name="Carlyon J.A."/>
            <person name="Carter R."/>
            <person name="Day N.P."/>
            <person name="Dumler S.J."/>
            <person name="Dyachenko V."/>
            <person name="Godinez A."/>
            <person name="Kurtti T.J."/>
            <person name="Lichay M."/>
            <person name="Mullins K.E."/>
            <person name="Ott S."/>
            <person name="Pappas-Brown V."/>
            <person name="Paris D.H."/>
            <person name="Patel P."/>
            <person name="Richards A.L."/>
            <person name="Sadzewicz L."/>
            <person name="Sears K."/>
            <person name="Seidman D."/>
            <person name="Sengamalay N."/>
            <person name="Stenos J."/>
            <person name="Tallon L.J."/>
            <person name="Vincent G."/>
            <person name="Fraser C.M."/>
            <person name="Munderloh U."/>
            <person name="Dunning-Hotopp J.C."/>
        </authorList>
    </citation>
    <scope>NUCLEOTIDE SEQUENCE [LARGE SCALE GENOMIC DNA]</scope>
    <source>
        <strain evidence="1 2">ApMUC09</strain>
    </source>
</reference>
<accession>A0A0F3NAU7</accession>
<organism evidence="1 2">
    <name type="scientific">Anaplasma phagocytophilum str. ApMUC09</name>
    <dbReference type="NCBI Taxonomy" id="1359152"/>
    <lineage>
        <taxon>Bacteria</taxon>
        <taxon>Pseudomonadati</taxon>
        <taxon>Pseudomonadota</taxon>
        <taxon>Alphaproteobacteria</taxon>
        <taxon>Rickettsiales</taxon>
        <taxon>Anaplasmataceae</taxon>
        <taxon>Anaplasma</taxon>
        <taxon>phagocytophilum group</taxon>
    </lineage>
</organism>
<dbReference type="PATRIC" id="fig|1359152.3.peg.455"/>
<protein>
    <submittedName>
        <fullName evidence="1">Uncharacterized protein</fullName>
    </submittedName>
</protein>
<proteinExistence type="predicted"/>
<dbReference type="EMBL" id="LANV01000001">
    <property type="protein sequence ID" value="KJV65160.1"/>
    <property type="molecule type" value="Genomic_DNA"/>
</dbReference>
<gene>
    <name evidence="1" type="ORF">APHMUC_0433</name>
</gene>
<dbReference type="AlphaFoldDB" id="A0A0F3NAU7"/>
<comment type="caution">
    <text evidence="1">The sequence shown here is derived from an EMBL/GenBank/DDBJ whole genome shotgun (WGS) entry which is preliminary data.</text>
</comment>
<evidence type="ECO:0000313" key="1">
    <source>
        <dbReference type="EMBL" id="KJV65160.1"/>
    </source>
</evidence>
<dbReference type="Proteomes" id="UP000033441">
    <property type="component" value="Unassembled WGS sequence"/>
</dbReference>
<name>A0A0F3NAU7_ANAPH</name>
<evidence type="ECO:0000313" key="2">
    <source>
        <dbReference type="Proteomes" id="UP000033441"/>
    </source>
</evidence>